<feature type="domain" description="MobA-like NTP transferase" evidence="2">
    <location>
        <begin position="6"/>
        <end position="148"/>
    </location>
</feature>
<dbReference type="InterPro" id="IPR025877">
    <property type="entry name" value="MobA-like_NTP_Trfase"/>
</dbReference>
<name>A0A9W6P2I0_9ACTN</name>
<dbReference type="Gene3D" id="3.90.550.10">
    <property type="entry name" value="Spore Coat Polysaccharide Biosynthesis Protein SpsA, Chain A"/>
    <property type="match status" value="1"/>
</dbReference>
<accession>A0A9W6P2I0</accession>
<proteinExistence type="predicted"/>
<comment type="caution">
    <text evidence="3">The sequence shown here is derived from an EMBL/GenBank/DDBJ whole genome shotgun (WGS) entry which is preliminary data.</text>
</comment>
<dbReference type="GO" id="GO:0016779">
    <property type="term" value="F:nucleotidyltransferase activity"/>
    <property type="evidence" value="ECO:0007669"/>
    <property type="project" value="TreeGrafter"/>
</dbReference>
<keyword evidence="4" id="KW-1185">Reference proteome</keyword>
<protein>
    <recommendedName>
        <fullName evidence="2">MobA-like NTP transferase domain-containing protein</fullName>
    </recommendedName>
</protein>
<dbReference type="SUPFAM" id="SSF53448">
    <property type="entry name" value="Nucleotide-diphospho-sugar transferases"/>
    <property type="match status" value="1"/>
</dbReference>
<dbReference type="Pfam" id="PF12804">
    <property type="entry name" value="NTP_transf_3"/>
    <property type="match status" value="1"/>
</dbReference>
<dbReference type="EMBL" id="BSQG01000001">
    <property type="protein sequence ID" value="GLU45833.1"/>
    <property type="molecule type" value="Genomic_DNA"/>
</dbReference>
<dbReference type="PANTHER" id="PTHR19136">
    <property type="entry name" value="MOLYBDENUM COFACTOR GUANYLYLTRANSFERASE"/>
    <property type="match status" value="1"/>
</dbReference>
<gene>
    <name evidence="3" type="ORF">Nans01_01840</name>
</gene>
<keyword evidence="1" id="KW-0808">Transferase</keyword>
<organism evidence="3 4">
    <name type="scientific">Nocardiopsis ansamitocini</name>
    <dbReference type="NCBI Taxonomy" id="1670832"/>
    <lineage>
        <taxon>Bacteria</taxon>
        <taxon>Bacillati</taxon>
        <taxon>Actinomycetota</taxon>
        <taxon>Actinomycetes</taxon>
        <taxon>Streptosporangiales</taxon>
        <taxon>Nocardiopsidaceae</taxon>
        <taxon>Nocardiopsis</taxon>
    </lineage>
</organism>
<reference evidence="3" key="1">
    <citation type="submission" date="2023-02" db="EMBL/GenBank/DDBJ databases">
        <title>Nocardiopsis ansamitocini NBRC 112285.</title>
        <authorList>
            <person name="Ichikawa N."/>
            <person name="Sato H."/>
            <person name="Tonouchi N."/>
        </authorList>
    </citation>
    <scope>NUCLEOTIDE SEQUENCE</scope>
    <source>
        <strain evidence="3">NBRC 112285</strain>
    </source>
</reference>
<evidence type="ECO:0000313" key="3">
    <source>
        <dbReference type="EMBL" id="GLU45833.1"/>
    </source>
</evidence>
<dbReference type="AlphaFoldDB" id="A0A9W6P2I0"/>
<dbReference type="RefSeq" id="WP_285756713.1">
    <property type="nucleotide sequence ID" value="NZ_BSQG01000001.1"/>
</dbReference>
<dbReference type="PANTHER" id="PTHR19136:SF81">
    <property type="entry name" value="MOLYBDENUM COFACTOR GUANYLYLTRANSFERASE"/>
    <property type="match status" value="1"/>
</dbReference>
<evidence type="ECO:0000313" key="4">
    <source>
        <dbReference type="Proteomes" id="UP001165092"/>
    </source>
</evidence>
<evidence type="ECO:0000259" key="2">
    <source>
        <dbReference type="Pfam" id="PF12804"/>
    </source>
</evidence>
<sequence length="191" mass="19679">MQEFDAVILAGGAGRRLGGADKPGLDVGGRTLLQRVADAAHDARTLIVVGPQRAAPAAHYVREHPPGAGPLAALRVGLAQVASPWFALLAADMPFFDESALTALRAAAASSGAGAVLVDAEERLQWTAGVWRAEALRVALADYSGRSLYGVLAPLAPEPVRLPEAAADCDTPQALAHARARLGTGPARDAR</sequence>
<evidence type="ECO:0000256" key="1">
    <source>
        <dbReference type="ARBA" id="ARBA00022679"/>
    </source>
</evidence>
<dbReference type="Proteomes" id="UP001165092">
    <property type="component" value="Unassembled WGS sequence"/>
</dbReference>
<dbReference type="InterPro" id="IPR029044">
    <property type="entry name" value="Nucleotide-diphossugar_trans"/>
</dbReference>